<keyword evidence="1" id="KW-0472">Membrane</keyword>
<reference evidence="2 3" key="1">
    <citation type="submission" date="2019-07" db="EMBL/GenBank/DDBJ databases">
        <title>Microlunatus dokdonensis sp. nov. isolated from the rhizospheric soil of the wild plant Elymus tsukushiensis.</title>
        <authorList>
            <person name="Ghim S.-Y."/>
            <person name="Hwang Y.-J."/>
            <person name="Son J.-S."/>
            <person name="Shin J.-H."/>
        </authorList>
    </citation>
    <scope>NUCLEOTIDE SEQUENCE [LARGE SCALE GENOMIC DNA]</scope>
    <source>
        <strain evidence="2 3">KUDC0627</strain>
    </source>
</reference>
<dbReference type="RefSeq" id="WP_143984723.1">
    <property type="nucleotide sequence ID" value="NZ_CP041692.1"/>
</dbReference>
<dbReference type="Proteomes" id="UP000319263">
    <property type="component" value="Chromosome"/>
</dbReference>
<dbReference type="KEGG" id="mik:FOE78_01305"/>
<keyword evidence="1" id="KW-1133">Transmembrane helix</keyword>
<feature type="transmembrane region" description="Helical" evidence="1">
    <location>
        <begin position="6"/>
        <end position="26"/>
    </location>
</feature>
<name>A0A516PU54_9ACTN</name>
<dbReference type="AlphaFoldDB" id="A0A516PU54"/>
<sequence length="164" mass="17820">MFDAIVLVVTGVLAFGGAMVGAWISARAGHRGWQREETMESLRWAVGLAVAPQARTQQIGVAALVALVNANMVQAEQRSYVRRILNAVVEVEVDDAHRTIEQPLNQTPMRTDEPPVTTPPSRAAITAARALVGWADRGEGTVTDRIRGIARYPLPQDEDDTARP</sequence>
<accession>A0A516PU54</accession>
<evidence type="ECO:0000256" key="1">
    <source>
        <dbReference type="SAM" id="Phobius"/>
    </source>
</evidence>
<gene>
    <name evidence="2" type="ORF">FOE78_01305</name>
</gene>
<evidence type="ECO:0000313" key="3">
    <source>
        <dbReference type="Proteomes" id="UP000319263"/>
    </source>
</evidence>
<evidence type="ECO:0000313" key="2">
    <source>
        <dbReference type="EMBL" id="QDP94734.1"/>
    </source>
</evidence>
<keyword evidence="3" id="KW-1185">Reference proteome</keyword>
<protein>
    <submittedName>
        <fullName evidence="2">Uncharacterized protein</fullName>
    </submittedName>
</protein>
<keyword evidence="1" id="KW-0812">Transmembrane</keyword>
<organism evidence="2 3">
    <name type="scientific">Microlunatus elymi</name>
    <dbReference type="NCBI Taxonomy" id="2596828"/>
    <lineage>
        <taxon>Bacteria</taxon>
        <taxon>Bacillati</taxon>
        <taxon>Actinomycetota</taxon>
        <taxon>Actinomycetes</taxon>
        <taxon>Propionibacteriales</taxon>
        <taxon>Propionibacteriaceae</taxon>
        <taxon>Microlunatus</taxon>
    </lineage>
</organism>
<dbReference type="EMBL" id="CP041692">
    <property type="protein sequence ID" value="QDP94734.1"/>
    <property type="molecule type" value="Genomic_DNA"/>
</dbReference>
<proteinExistence type="predicted"/>